<keyword evidence="3" id="KW-0862">Zinc</keyword>
<feature type="non-terminal residue" evidence="6">
    <location>
        <position position="1"/>
    </location>
</feature>
<reference evidence="6" key="1">
    <citation type="submission" date="2021-02" db="EMBL/GenBank/DDBJ databases">
        <authorList>
            <person name="Dougan E. K."/>
            <person name="Rhodes N."/>
            <person name="Thang M."/>
            <person name="Chan C."/>
        </authorList>
    </citation>
    <scope>NUCLEOTIDE SEQUENCE</scope>
</reference>
<evidence type="ECO:0000313" key="6">
    <source>
        <dbReference type="EMBL" id="CAE8658294.1"/>
    </source>
</evidence>
<evidence type="ECO:0000256" key="1">
    <source>
        <dbReference type="ARBA" id="ARBA00022723"/>
    </source>
</evidence>
<dbReference type="Proteomes" id="UP000626109">
    <property type="component" value="Unassembled WGS sequence"/>
</dbReference>
<dbReference type="GO" id="GO:0008270">
    <property type="term" value="F:zinc ion binding"/>
    <property type="evidence" value="ECO:0007669"/>
    <property type="project" value="UniProtKB-KW"/>
</dbReference>
<feature type="domain" description="RING-type" evidence="5">
    <location>
        <begin position="57"/>
        <end position="105"/>
    </location>
</feature>
<gene>
    <name evidence="6" type="ORF">PGLA2088_LOCUS13367</name>
</gene>
<sequence length="142" mass="15248">VVTTRSVGGGLKLAQSKPARGPHWQVRPSADARQLLGFAELAELAFPEVGVLDETPCAICLDVIAPEDPARKLSCGHAFHASCVSSWWKCSLQQSRAQVSCPSCRVEVAVNISTALVEQQEQQLQLSTGPADEEEGIRVLDL</sequence>
<proteinExistence type="predicted"/>
<dbReference type="Gene3D" id="3.30.40.10">
    <property type="entry name" value="Zinc/RING finger domain, C3HC4 (zinc finger)"/>
    <property type="match status" value="1"/>
</dbReference>
<dbReference type="EMBL" id="CAJNNW010015973">
    <property type="protein sequence ID" value="CAE8658294.1"/>
    <property type="molecule type" value="Genomic_DNA"/>
</dbReference>
<keyword evidence="1" id="KW-0479">Metal-binding</keyword>
<dbReference type="PANTHER" id="PTHR45798:SF97">
    <property type="entry name" value="ALCOHOL-SENSITIVE RING FINGER PROTEIN 1"/>
    <property type="match status" value="1"/>
</dbReference>
<comment type="caution">
    <text evidence="6">The sequence shown here is derived from an EMBL/GenBank/DDBJ whole genome shotgun (WGS) entry which is preliminary data.</text>
</comment>
<organism evidence="6 7">
    <name type="scientific">Polarella glacialis</name>
    <name type="common">Dinoflagellate</name>
    <dbReference type="NCBI Taxonomy" id="89957"/>
    <lineage>
        <taxon>Eukaryota</taxon>
        <taxon>Sar</taxon>
        <taxon>Alveolata</taxon>
        <taxon>Dinophyceae</taxon>
        <taxon>Suessiales</taxon>
        <taxon>Suessiaceae</taxon>
        <taxon>Polarella</taxon>
    </lineage>
</organism>
<dbReference type="SMART" id="SM00184">
    <property type="entry name" value="RING"/>
    <property type="match status" value="1"/>
</dbReference>
<evidence type="ECO:0000256" key="3">
    <source>
        <dbReference type="ARBA" id="ARBA00022833"/>
    </source>
</evidence>
<evidence type="ECO:0000259" key="5">
    <source>
        <dbReference type="PROSITE" id="PS50089"/>
    </source>
</evidence>
<dbReference type="InterPro" id="IPR013083">
    <property type="entry name" value="Znf_RING/FYVE/PHD"/>
</dbReference>
<dbReference type="PANTHER" id="PTHR45798">
    <property type="entry name" value="RING-H2 FINGER PROTEIN ATL61-RELATED-RELATED"/>
    <property type="match status" value="1"/>
</dbReference>
<dbReference type="InterPro" id="IPR052788">
    <property type="entry name" value="RING-type_E3_ligase_ATL"/>
</dbReference>
<dbReference type="InterPro" id="IPR001841">
    <property type="entry name" value="Znf_RING"/>
</dbReference>
<evidence type="ECO:0000313" key="7">
    <source>
        <dbReference type="Proteomes" id="UP000626109"/>
    </source>
</evidence>
<dbReference type="Pfam" id="PF17123">
    <property type="entry name" value="zf-RING_11"/>
    <property type="match status" value="1"/>
</dbReference>
<dbReference type="SUPFAM" id="SSF57850">
    <property type="entry name" value="RING/U-box"/>
    <property type="match status" value="1"/>
</dbReference>
<dbReference type="AlphaFoldDB" id="A0A813IY79"/>
<protein>
    <recommendedName>
        <fullName evidence="5">RING-type domain-containing protein</fullName>
    </recommendedName>
</protein>
<evidence type="ECO:0000256" key="4">
    <source>
        <dbReference type="PROSITE-ProRule" id="PRU00175"/>
    </source>
</evidence>
<keyword evidence="2 4" id="KW-0863">Zinc-finger</keyword>
<dbReference type="PROSITE" id="PS50089">
    <property type="entry name" value="ZF_RING_2"/>
    <property type="match status" value="1"/>
</dbReference>
<evidence type="ECO:0000256" key="2">
    <source>
        <dbReference type="ARBA" id="ARBA00022771"/>
    </source>
</evidence>
<accession>A0A813IY79</accession>
<name>A0A813IY79_POLGL</name>